<reference evidence="3" key="1">
    <citation type="submission" date="2021-01" db="EMBL/GenBank/DDBJ databases">
        <title>Whole genome shotgun sequence of Planosporangium flavigriseum NBRC 105377.</title>
        <authorList>
            <person name="Komaki H."/>
            <person name="Tamura T."/>
        </authorList>
    </citation>
    <scope>NUCLEOTIDE SEQUENCE</scope>
    <source>
        <strain evidence="3">NBRC 105377</strain>
    </source>
</reference>
<feature type="domain" description="Lipid/polyisoprenoid-binding YceI-like" evidence="2">
    <location>
        <begin position="56"/>
        <end position="213"/>
    </location>
</feature>
<accession>A0A8J3LMN4</accession>
<evidence type="ECO:0000259" key="2">
    <source>
        <dbReference type="SMART" id="SM00867"/>
    </source>
</evidence>
<dbReference type="Pfam" id="PF04264">
    <property type="entry name" value="YceI"/>
    <property type="match status" value="1"/>
</dbReference>
<evidence type="ECO:0000313" key="3">
    <source>
        <dbReference type="EMBL" id="GIG74114.1"/>
    </source>
</evidence>
<dbReference type="EMBL" id="BONU01000014">
    <property type="protein sequence ID" value="GIG74114.1"/>
    <property type="molecule type" value="Genomic_DNA"/>
</dbReference>
<gene>
    <name evidence="3" type="ORF">Pfl04_25180</name>
</gene>
<evidence type="ECO:0000313" key="4">
    <source>
        <dbReference type="Proteomes" id="UP000653674"/>
    </source>
</evidence>
<dbReference type="SMART" id="SM00867">
    <property type="entry name" value="YceI"/>
    <property type="match status" value="1"/>
</dbReference>
<organism evidence="3 4">
    <name type="scientific">Planosporangium flavigriseum</name>
    <dbReference type="NCBI Taxonomy" id="373681"/>
    <lineage>
        <taxon>Bacteria</taxon>
        <taxon>Bacillati</taxon>
        <taxon>Actinomycetota</taxon>
        <taxon>Actinomycetes</taxon>
        <taxon>Micromonosporales</taxon>
        <taxon>Micromonosporaceae</taxon>
        <taxon>Planosporangium</taxon>
    </lineage>
</organism>
<dbReference type="PANTHER" id="PTHR34406:SF1">
    <property type="entry name" value="PROTEIN YCEI"/>
    <property type="match status" value="1"/>
</dbReference>
<dbReference type="Proteomes" id="UP000653674">
    <property type="component" value="Unassembled WGS sequence"/>
</dbReference>
<dbReference type="RefSeq" id="WP_168075250.1">
    <property type="nucleotide sequence ID" value="NZ_BAAAQJ010000019.1"/>
</dbReference>
<dbReference type="PANTHER" id="PTHR34406">
    <property type="entry name" value="PROTEIN YCEI"/>
    <property type="match status" value="1"/>
</dbReference>
<protein>
    <recommendedName>
        <fullName evidence="2">Lipid/polyisoprenoid-binding YceI-like domain-containing protein</fullName>
    </recommendedName>
</protein>
<keyword evidence="4" id="KW-1185">Reference proteome</keyword>
<name>A0A8J3LMN4_9ACTN</name>
<dbReference type="InterPro" id="IPR007372">
    <property type="entry name" value="Lipid/polyisoprenoid-bd_YceI"/>
</dbReference>
<comment type="similarity">
    <text evidence="1">Belongs to the UPF0312 family.</text>
</comment>
<proteinExistence type="inferred from homology"/>
<dbReference type="SUPFAM" id="SSF101874">
    <property type="entry name" value="YceI-like"/>
    <property type="match status" value="1"/>
</dbReference>
<dbReference type="Gene3D" id="2.40.128.110">
    <property type="entry name" value="Lipid/polyisoprenoid-binding, YceI-like"/>
    <property type="match status" value="1"/>
</dbReference>
<dbReference type="InterPro" id="IPR036761">
    <property type="entry name" value="TTHA0802/YceI-like_sf"/>
</dbReference>
<dbReference type="AlphaFoldDB" id="A0A8J3LMN4"/>
<evidence type="ECO:0000256" key="1">
    <source>
        <dbReference type="ARBA" id="ARBA00008812"/>
    </source>
</evidence>
<sequence length="215" mass="23300">MLVRVPGTDGGEIPTAWSPARAILDGTNGRAHSYRCGTYPETTMIRSTPPTPATGTYRIAAARSTVGFQTNHLFGLTNVAGTFAVRCGHIVIASPVTASRATATIDAASFSTLNRRRDAAVRSAKFLDTAHHPDITFTSHGLRRYGSEWVLHGDLTVRATTHPVELTIEHIQTRDGELRAQATALIDRYAFGLTKARAITSRYLNVILDVTATRN</sequence>
<comment type="caution">
    <text evidence="3">The sequence shown here is derived from an EMBL/GenBank/DDBJ whole genome shotgun (WGS) entry which is preliminary data.</text>
</comment>